<proteinExistence type="predicted"/>
<dbReference type="AlphaFoldDB" id="A0A9D3ZZK9"/>
<dbReference type="PANTHER" id="PTHR20961:SF5">
    <property type="entry name" value="GLYCOSYLTRANSFERASE-RELATED"/>
    <property type="match status" value="1"/>
</dbReference>
<evidence type="ECO:0000256" key="4">
    <source>
        <dbReference type="ARBA" id="ARBA00023180"/>
    </source>
</evidence>
<keyword evidence="6" id="KW-0472">Membrane</keyword>
<dbReference type="Pfam" id="PF04577">
    <property type="entry name" value="Glyco_transf_61"/>
    <property type="match status" value="1"/>
</dbReference>
<evidence type="ECO:0000313" key="8">
    <source>
        <dbReference type="EMBL" id="KAH1075617.1"/>
    </source>
</evidence>
<gene>
    <name evidence="8" type="ORF">J1N35_027945</name>
</gene>
<keyword evidence="3" id="KW-0808">Transferase</keyword>
<dbReference type="GO" id="GO:0000139">
    <property type="term" value="C:Golgi membrane"/>
    <property type="evidence" value="ECO:0007669"/>
    <property type="project" value="UniProtKB-SubCell"/>
</dbReference>
<feature type="domain" description="Glycosyltransferase 61 catalytic" evidence="7">
    <location>
        <begin position="353"/>
        <end position="456"/>
    </location>
</feature>
<keyword evidence="9" id="KW-1185">Reference proteome</keyword>
<keyword evidence="6" id="KW-1133">Transmembrane helix</keyword>
<feature type="transmembrane region" description="Helical" evidence="6">
    <location>
        <begin position="23"/>
        <end position="46"/>
    </location>
</feature>
<dbReference type="Proteomes" id="UP000828251">
    <property type="component" value="Unassembled WGS sequence"/>
</dbReference>
<evidence type="ECO:0000256" key="6">
    <source>
        <dbReference type="SAM" id="Phobius"/>
    </source>
</evidence>
<name>A0A9D3ZZK9_9ROSI</name>
<organism evidence="8 9">
    <name type="scientific">Gossypium stocksii</name>
    <dbReference type="NCBI Taxonomy" id="47602"/>
    <lineage>
        <taxon>Eukaryota</taxon>
        <taxon>Viridiplantae</taxon>
        <taxon>Streptophyta</taxon>
        <taxon>Embryophyta</taxon>
        <taxon>Tracheophyta</taxon>
        <taxon>Spermatophyta</taxon>
        <taxon>Magnoliopsida</taxon>
        <taxon>eudicotyledons</taxon>
        <taxon>Gunneridae</taxon>
        <taxon>Pentapetalae</taxon>
        <taxon>rosids</taxon>
        <taxon>malvids</taxon>
        <taxon>Malvales</taxon>
        <taxon>Malvaceae</taxon>
        <taxon>Malvoideae</taxon>
        <taxon>Gossypium</taxon>
    </lineage>
</organism>
<dbReference type="EMBL" id="JAIQCV010000008">
    <property type="protein sequence ID" value="KAH1075617.1"/>
    <property type="molecule type" value="Genomic_DNA"/>
</dbReference>
<feature type="compositionally biased region" description="Low complexity" evidence="5">
    <location>
        <begin position="109"/>
        <end position="118"/>
    </location>
</feature>
<evidence type="ECO:0000256" key="1">
    <source>
        <dbReference type="ARBA" id="ARBA00004323"/>
    </source>
</evidence>
<protein>
    <recommendedName>
        <fullName evidence="7">Glycosyltransferase 61 catalytic domain-containing protein</fullName>
    </recommendedName>
</protein>
<dbReference type="InterPro" id="IPR007657">
    <property type="entry name" value="Glycosyltransferase_61"/>
</dbReference>
<dbReference type="PANTHER" id="PTHR20961">
    <property type="entry name" value="GLYCOSYLTRANSFERASE"/>
    <property type="match status" value="1"/>
</dbReference>
<keyword evidence="4" id="KW-0325">Glycoprotein</keyword>
<keyword evidence="2" id="KW-0328">Glycosyltransferase</keyword>
<feature type="region of interest" description="Disordered" evidence="5">
    <location>
        <begin position="101"/>
        <end position="129"/>
    </location>
</feature>
<evidence type="ECO:0000256" key="5">
    <source>
        <dbReference type="SAM" id="MobiDB-lite"/>
    </source>
</evidence>
<evidence type="ECO:0000256" key="2">
    <source>
        <dbReference type="ARBA" id="ARBA00022676"/>
    </source>
</evidence>
<evidence type="ECO:0000259" key="7">
    <source>
        <dbReference type="Pfam" id="PF04577"/>
    </source>
</evidence>
<reference evidence="8 9" key="1">
    <citation type="journal article" date="2021" name="Plant Biotechnol. J.">
        <title>Multi-omics assisted identification of the key and species-specific regulatory components of drought-tolerant mechanisms in Gossypium stocksii.</title>
        <authorList>
            <person name="Yu D."/>
            <person name="Ke L."/>
            <person name="Zhang D."/>
            <person name="Wu Y."/>
            <person name="Sun Y."/>
            <person name="Mei J."/>
            <person name="Sun J."/>
            <person name="Sun Y."/>
        </authorList>
    </citation>
    <scope>NUCLEOTIDE SEQUENCE [LARGE SCALE GENOMIC DNA]</scope>
    <source>
        <strain evidence="9">cv. E1</strain>
        <tissue evidence="8">Leaf</tissue>
    </source>
</reference>
<dbReference type="GO" id="GO:0016763">
    <property type="term" value="F:pentosyltransferase activity"/>
    <property type="evidence" value="ECO:0007669"/>
    <property type="project" value="UniProtKB-ARBA"/>
</dbReference>
<dbReference type="OrthoDB" id="529273at2759"/>
<comment type="subcellular location">
    <subcellularLocation>
        <location evidence="1">Golgi apparatus membrane</location>
        <topology evidence="1">Single-pass type II membrane protein</topology>
    </subcellularLocation>
</comment>
<evidence type="ECO:0000313" key="9">
    <source>
        <dbReference type="Proteomes" id="UP000828251"/>
    </source>
</evidence>
<feature type="compositionally biased region" description="Polar residues" evidence="5">
    <location>
        <begin position="119"/>
        <end position="129"/>
    </location>
</feature>
<sequence>MGEKIMYDTIFARSFSRYDQKKLGYGAFLACFLIALSFSTVFKPYLGPLTVNKRLSINDGLKMVRANDTISSNATFFSNVVISFNATVEMVSDGSSSMSSTWRNDTIGSSTSNMSSTSRNDTIGSSTSSSKTLGFNYTNGVIRNDTRLMPVLEINNGSSSQQGQGGVPEKIIDPICNIEGRTEFCEMNGDIRINGKSSTVLQVGMMTENSSWIIGPYARKGDREALSHVTKWRVKTGVKDGDNGVHQCNRYHGVPAVVFSLGGYAGNNFHDYTDIIIPLYLTSRRFNGEVKFLITNKNPWWINKFKTILRNLSHYDPIDIDNEQQVHCFPTMIIGLKRDPKELTIDSSRSPHSMKEFRQFLRTTYSLKKTTAVKLTNNNRKKRPRLLILSRKKTRAFTNTKAIATMARTLGYKVIIAETDSNVAKVAETINACDVMMGVHGAGLTNLVFLPNNAILIQIVPIGGFEWLARTDFEEPSKDMNLRYLEYKIKTEESTLIQQYPPYHEVIRNPGAIAKQGWDAFKAVYLQQQNVKLDIHRFRPILSRAIELLHE</sequence>
<comment type="caution">
    <text evidence="8">The sequence shown here is derived from an EMBL/GenBank/DDBJ whole genome shotgun (WGS) entry which is preliminary data.</text>
</comment>
<dbReference type="InterPro" id="IPR049625">
    <property type="entry name" value="Glyco_transf_61_cat"/>
</dbReference>
<evidence type="ECO:0000256" key="3">
    <source>
        <dbReference type="ARBA" id="ARBA00022679"/>
    </source>
</evidence>
<accession>A0A9D3ZZK9</accession>
<keyword evidence="6" id="KW-0812">Transmembrane</keyword>